<dbReference type="Proteomes" id="UP001303902">
    <property type="component" value="Chromosome"/>
</dbReference>
<evidence type="ECO:0000313" key="1">
    <source>
        <dbReference type="EMBL" id="WOV87810.1"/>
    </source>
</evidence>
<evidence type="ECO:0000313" key="2">
    <source>
        <dbReference type="Proteomes" id="UP001303902"/>
    </source>
</evidence>
<organism evidence="1 2">
    <name type="scientific">Sporosarcina oncorhynchi</name>
    <dbReference type="NCBI Taxonomy" id="3056444"/>
    <lineage>
        <taxon>Bacteria</taxon>
        <taxon>Bacillati</taxon>
        <taxon>Bacillota</taxon>
        <taxon>Bacilli</taxon>
        <taxon>Bacillales</taxon>
        <taxon>Caryophanaceae</taxon>
        <taxon>Sporosarcina</taxon>
    </lineage>
</organism>
<dbReference type="RefSeq" id="WP_317968263.1">
    <property type="nucleotide sequence ID" value="NZ_CP129118.1"/>
</dbReference>
<proteinExistence type="predicted"/>
<protein>
    <submittedName>
        <fullName evidence="1">Uncharacterized protein</fullName>
    </submittedName>
</protein>
<dbReference type="EMBL" id="CP129118">
    <property type="protein sequence ID" value="WOV87810.1"/>
    <property type="molecule type" value="Genomic_DNA"/>
</dbReference>
<accession>A0ABZ0L5Q2</accession>
<name>A0ABZ0L5Q2_9BACL</name>
<sequence length="220" mass="25074">MQEKRPRPDQEMICINVDKVYDWVMKENSFEYTPRNPIKFPCITTHLSDQSLEDAIVTCEVTPVDASYDPVVILDRQNREFMIDGRTVLLQELTIRKRFKLVIVLTLPDCTVHRSHPIYLSRSEQVVLCAPEETTVTVTYTDLKCFVSSTGRIYQGGPNDRDEINFSNLVVTISTCQSIQSTYPVTVEFLAEYCHPRAELEIASCSLPTRPASCNAVFPD</sequence>
<reference evidence="1 2" key="1">
    <citation type="submission" date="2023-06" db="EMBL/GenBank/DDBJ databases">
        <title>Sporosarcina sp. nov., isolated from Korean tranditional fermented seafood 'Jeotgal'.</title>
        <authorList>
            <person name="Yang A.I."/>
            <person name="Shin N.-R."/>
        </authorList>
    </citation>
    <scope>NUCLEOTIDE SEQUENCE [LARGE SCALE GENOMIC DNA]</scope>
    <source>
        <strain evidence="1 2">T2O-4</strain>
    </source>
</reference>
<keyword evidence="2" id="KW-1185">Reference proteome</keyword>
<gene>
    <name evidence="1" type="ORF">QWT69_01425</name>
</gene>